<dbReference type="EMBL" id="MN739819">
    <property type="protein sequence ID" value="QHT27239.1"/>
    <property type="molecule type" value="Genomic_DNA"/>
</dbReference>
<dbReference type="InterPro" id="IPR027417">
    <property type="entry name" value="P-loop_NTPase"/>
</dbReference>
<evidence type="ECO:0000313" key="1">
    <source>
        <dbReference type="EMBL" id="QHT27239.1"/>
    </source>
</evidence>
<dbReference type="SUPFAM" id="SSF52540">
    <property type="entry name" value="P-loop containing nucleoside triphosphate hydrolases"/>
    <property type="match status" value="1"/>
</dbReference>
<dbReference type="Gene3D" id="3.40.50.300">
    <property type="entry name" value="P-loop containing nucleotide triphosphate hydrolases"/>
    <property type="match status" value="1"/>
</dbReference>
<dbReference type="AlphaFoldDB" id="A0A6C0EG41"/>
<sequence length="196" mass="23420">MENLIIHISGASGSGKTTLGNKLKEHFKSKIVVKDLDDLRDEFIKKFYDNKKWTYIDENEYQSYINDYINKQKKPIIFVGLNDNTRYGKNKNLYYNVHSQHNYYIELDDMIIVKQKCIRLLNNIQTNKIAMEDLVKDNEKFVKKFTEAIKMECSVKQTIKQNNKWKKDYDKQGYKFMSRKNIYKSVVIILNNKFSK</sequence>
<accession>A0A6C0EG41</accession>
<proteinExistence type="predicted"/>
<reference evidence="1" key="1">
    <citation type="journal article" date="2020" name="Nature">
        <title>Giant virus diversity and host interactions through global metagenomics.</title>
        <authorList>
            <person name="Schulz F."/>
            <person name="Roux S."/>
            <person name="Paez-Espino D."/>
            <person name="Jungbluth S."/>
            <person name="Walsh D.A."/>
            <person name="Denef V.J."/>
            <person name="McMahon K.D."/>
            <person name="Konstantinidis K.T."/>
            <person name="Eloe-Fadrosh E.A."/>
            <person name="Kyrpides N.C."/>
            <person name="Woyke T."/>
        </authorList>
    </citation>
    <scope>NUCLEOTIDE SEQUENCE</scope>
    <source>
        <strain evidence="1">GVMAG-M-3300023179-2</strain>
    </source>
</reference>
<organism evidence="1">
    <name type="scientific">viral metagenome</name>
    <dbReference type="NCBI Taxonomy" id="1070528"/>
    <lineage>
        <taxon>unclassified sequences</taxon>
        <taxon>metagenomes</taxon>
        <taxon>organismal metagenomes</taxon>
    </lineage>
</organism>
<name>A0A6C0EG41_9ZZZZ</name>
<protein>
    <submittedName>
        <fullName evidence="1">Uncharacterized protein</fullName>
    </submittedName>
</protein>